<keyword evidence="1" id="KW-1133">Transmembrane helix</keyword>
<dbReference type="SMART" id="SM00740">
    <property type="entry name" value="PASTA"/>
    <property type="match status" value="2"/>
</dbReference>
<name>A0A1H6KLI9_9FLAO</name>
<keyword evidence="4" id="KW-1185">Reference proteome</keyword>
<sequence length="207" mass="22893">MGFTTFIKSKQFIFSLIGAVVIIGLLVFGSLQFLSIYTRHGKEIKVPDLKKMKVESAMNAVAGNGFEIVIIDTVDYNPDFPSLTISEQDPKADAGVKEGRKIYVKINAKGYSSVRLPNLDGRTLRHATSIIESLGLVKGETKYEPDFAKDVVLRIEQDGRILRAGDKVLKNSKINFILGDGMLGYKPEIDSLGEMYEDVAPKIDSIF</sequence>
<proteinExistence type="predicted"/>
<dbReference type="PROSITE" id="PS51178">
    <property type="entry name" value="PASTA"/>
    <property type="match status" value="1"/>
</dbReference>
<dbReference type="Proteomes" id="UP000199634">
    <property type="component" value="Unassembled WGS sequence"/>
</dbReference>
<dbReference type="RefSeq" id="WP_091097244.1">
    <property type="nucleotide sequence ID" value="NZ_FNXE01000012.1"/>
</dbReference>
<feature type="transmembrane region" description="Helical" evidence="1">
    <location>
        <begin position="12"/>
        <end position="37"/>
    </location>
</feature>
<dbReference type="AlphaFoldDB" id="A0A1H6KLI9"/>
<organism evidence="3 4">
    <name type="scientific">Paenimyroides marinum</name>
    <dbReference type="NCBI Taxonomy" id="1159016"/>
    <lineage>
        <taxon>Bacteria</taxon>
        <taxon>Pseudomonadati</taxon>
        <taxon>Bacteroidota</taxon>
        <taxon>Flavobacteriia</taxon>
        <taxon>Flavobacteriales</taxon>
        <taxon>Flavobacteriaceae</taxon>
        <taxon>Paenimyroides</taxon>
    </lineage>
</organism>
<keyword evidence="1" id="KW-0812">Transmembrane</keyword>
<dbReference type="STRING" id="1159016.SAMN02927937_01135"/>
<accession>A0A1H6KLI9</accession>
<evidence type="ECO:0000259" key="2">
    <source>
        <dbReference type="PROSITE" id="PS51178"/>
    </source>
</evidence>
<dbReference type="Pfam" id="PF03793">
    <property type="entry name" value="PASTA"/>
    <property type="match status" value="1"/>
</dbReference>
<dbReference type="EMBL" id="FNXE01000012">
    <property type="protein sequence ID" value="SEH73683.1"/>
    <property type="molecule type" value="Genomic_DNA"/>
</dbReference>
<gene>
    <name evidence="3" type="ORF">SAMN02927937_01135</name>
</gene>
<dbReference type="CDD" id="cd06577">
    <property type="entry name" value="PASTA_pknB"/>
    <property type="match status" value="2"/>
</dbReference>
<keyword evidence="1" id="KW-0472">Membrane</keyword>
<feature type="domain" description="PASTA" evidence="2">
    <location>
        <begin position="41"/>
        <end position="108"/>
    </location>
</feature>
<evidence type="ECO:0000313" key="4">
    <source>
        <dbReference type="Proteomes" id="UP000199634"/>
    </source>
</evidence>
<evidence type="ECO:0000256" key="1">
    <source>
        <dbReference type="SAM" id="Phobius"/>
    </source>
</evidence>
<protein>
    <submittedName>
        <fullName evidence="3">PASTA domain-containing protein</fullName>
    </submittedName>
</protein>
<evidence type="ECO:0000313" key="3">
    <source>
        <dbReference type="EMBL" id="SEH73683.1"/>
    </source>
</evidence>
<dbReference type="OrthoDB" id="9803895at2"/>
<reference evidence="3 4" key="1">
    <citation type="submission" date="2016-10" db="EMBL/GenBank/DDBJ databases">
        <authorList>
            <person name="de Groot N.N."/>
        </authorList>
    </citation>
    <scope>NUCLEOTIDE SEQUENCE [LARGE SCALE GENOMIC DNA]</scope>
    <source>
        <strain evidence="3 4">CGMCC 1.10825</strain>
    </source>
</reference>
<dbReference type="Gene3D" id="3.30.10.20">
    <property type="match status" value="2"/>
</dbReference>
<dbReference type="InterPro" id="IPR005543">
    <property type="entry name" value="PASTA_dom"/>
</dbReference>